<feature type="domain" description="Putative host cell surface-exposed lipoprotein Ltp-like HTH region" evidence="2">
    <location>
        <begin position="239"/>
        <end position="286"/>
    </location>
</feature>
<feature type="compositionally biased region" description="Polar residues" evidence="1">
    <location>
        <begin position="94"/>
        <end position="112"/>
    </location>
</feature>
<feature type="compositionally biased region" description="Low complexity" evidence="1">
    <location>
        <begin position="114"/>
        <end position="131"/>
    </location>
</feature>
<dbReference type="Proteomes" id="UP000001409">
    <property type="component" value="Chromosome"/>
</dbReference>
<keyword evidence="4" id="KW-1185">Reference proteome</keyword>
<evidence type="ECO:0000256" key="1">
    <source>
        <dbReference type="SAM" id="MobiDB-lite"/>
    </source>
</evidence>
<feature type="region of interest" description="Disordered" evidence="1">
    <location>
        <begin position="91"/>
        <end position="137"/>
    </location>
</feature>
<proteinExistence type="predicted"/>
<name>Q8FSS3_COREF</name>
<accession>Q8FSS3</accession>
<dbReference type="EMBL" id="BA000035">
    <property type="protein sequence ID" value="BAC17119.1"/>
    <property type="molecule type" value="Genomic_DNA"/>
</dbReference>
<sequence>MPLLQLNHHRGWLACLFYQLSSTPVMSGATPTLISETSTRPLTDQEPQAMTTPSPPDNAAPKKKKGGCMKWGAGIVGVIVAISIFSSLGDGSDDTTTASMDRDVTTSVTRSVENPDNPATEAAPAAAPVAAEPDDSVPTEYRSALRQADTYANSMHMSRQGLYDQLTSPYGGQFTAEAAQYAVDNVEADWNANALKKAESYSDSMHMSKLGVYDQLISSYGEQFTPEQAQYAIDTIDADWNANALEKARSYQENMNMSPGAIYDQLISSYGEQFTAAEADFAIANL</sequence>
<dbReference type="STRING" id="196164.gene:10740706"/>
<feature type="domain" description="Putative host cell surface-exposed lipoprotein Ltp-like HTH region" evidence="2">
    <location>
        <begin position="189"/>
        <end position="236"/>
    </location>
</feature>
<dbReference type="Pfam" id="PF07553">
    <property type="entry name" value="Lipoprotein_Ltp"/>
    <property type="match status" value="3"/>
</dbReference>
<protein>
    <recommendedName>
        <fullName evidence="2">Putative host cell surface-exposed lipoprotein Ltp-like HTH region domain-containing protein</fullName>
    </recommendedName>
</protein>
<evidence type="ECO:0000259" key="2">
    <source>
        <dbReference type="Pfam" id="PF07553"/>
    </source>
</evidence>
<dbReference type="Gene3D" id="1.10.10.10">
    <property type="entry name" value="Winged helix-like DNA-binding domain superfamily/Winged helix DNA-binding domain"/>
    <property type="match status" value="3"/>
</dbReference>
<feature type="domain" description="Putative host cell surface-exposed lipoprotein Ltp-like HTH region" evidence="2">
    <location>
        <begin position="140"/>
        <end position="186"/>
    </location>
</feature>
<dbReference type="InterPro" id="IPR011434">
    <property type="entry name" value="Ltp-like_HTH"/>
</dbReference>
<organism evidence="3 4">
    <name type="scientific">Corynebacterium efficiens (strain DSM 44549 / YS-314 / AJ 12310 / JCM 11189 / NBRC 100395)</name>
    <dbReference type="NCBI Taxonomy" id="196164"/>
    <lineage>
        <taxon>Bacteria</taxon>
        <taxon>Bacillati</taxon>
        <taxon>Actinomycetota</taxon>
        <taxon>Actinomycetes</taxon>
        <taxon>Mycobacteriales</taxon>
        <taxon>Corynebacteriaceae</taxon>
        <taxon>Corynebacterium</taxon>
    </lineage>
</organism>
<evidence type="ECO:0000313" key="3">
    <source>
        <dbReference type="EMBL" id="BAC17119.1"/>
    </source>
</evidence>
<dbReference type="AlphaFoldDB" id="Q8FSS3"/>
<dbReference type="InterPro" id="IPR036388">
    <property type="entry name" value="WH-like_DNA-bd_sf"/>
</dbReference>
<evidence type="ECO:0000313" key="4">
    <source>
        <dbReference type="Proteomes" id="UP000001409"/>
    </source>
</evidence>
<dbReference type="eggNOG" id="COG3064">
    <property type="taxonomic scope" value="Bacteria"/>
</dbReference>
<reference evidence="3 4" key="1">
    <citation type="journal article" date="2003" name="Genome Res.">
        <title>Comparative complete genome sequence analysis of the amino acid replacements responsible for the thermostability of Corynebacterium efficiens.</title>
        <authorList>
            <person name="Nishio Y."/>
            <person name="Nakamura Y."/>
            <person name="Kawarabayasi Y."/>
            <person name="Usuda Y."/>
            <person name="Kimura E."/>
            <person name="Sugimoto S."/>
            <person name="Matsui K."/>
            <person name="Yamagishi A."/>
            <person name="Kikuchi H."/>
            <person name="Ikeo K."/>
            <person name="Gojobori T."/>
        </authorList>
    </citation>
    <scope>NUCLEOTIDE SEQUENCE [LARGE SCALE GENOMIC DNA]</scope>
    <source>
        <strain evidence="4">DSM 44549 / YS-314 / AJ 12310 / JCM 11189 / NBRC 100395</strain>
    </source>
</reference>
<feature type="compositionally biased region" description="Polar residues" evidence="1">
    <location>
        <begin position="38"/>
        <end position="52"/>
    </location>
</feature>
<dbReference type="HOGENOM" id="CLU_071537_0_1_11"/>
<feature type="region of interest" description="Disordered" evidence="1">
    <location>
        <begin position="38"/>
        <end position="66"/>
    </location>
</feature>
<dbReference type="KEGG" id="cef:CE0309"/>